<organism evidence="9 10">
    <name type="scientific">Caligus rogercresseyi</name>
    <name type="common">Sea louse</name>
    <dbReference type="NCBI Taxonomy" id="217165"/>
    <lineage>
        <taxon>Eukaryota</taxon>
        <taxon>Metazoa</taxon>
        <taxon>Ecdysozoa</taxon>
        <taxon>Arthropoda</taxon>
        <taxon>Crustacea</taxon>
        <taxon>Multicrustacea</taxon>
        <taxon>Hexanauplia</taxon>
        <taxon>Copepoda</taxon>
        <taxon>Siphonostomatoida</taxon>
        <taxon>Caligidae</taxon>
        <taxon>Caligus</taxon>
    </lineage>
</organism>
<dbReference type="PROSITE" id="PS51120">
    <property type="entry name" value="LDLRB"/>
    <property type="match status" value="1"/>
</dbReference>
<dbReference type="SMART" id="SM00181">
    <property type="entry name" value="EGF"/>
    <property type="match status" value="2"/>
</dbReference>
<dbReference type="GO" id="GO:0005886">
    <property type="term" value="C:plasma membrane"/>
    <property type="evidence" value="ECO:0007669"/>
    <property type="project" value="TreeGrafter"/>
</dbReference>
<dbReference type="SUPFAM" id="SSF63825">
    <property type="entry name" value="YWTD domain"/>
    <property type="match status" value="2"/>
</dbReference>
<keyword evidence="4" id="KW-1015">Disulfide bond</keyword>
<feature type="repeat" description="LDL-receptor class B" evidence="6">
    <location>
        <begin position="477"/>
        <end position="528"/>
    </location>
</feature>
<proteinExistence type="predicted"/>
<evidence type="ECO:0000259" key="8">
    <source>
        <dbReference type="SMART" id="SM00181"/>
    </source>
</evidence>
<dbReference type="InterPro" id="IPR000033">
    <property type="entry name" value="LDLR_classB_rpt"/>
</dbReference>
<dbReference type="CDD" id="cd00054">
    <property type="entry name" value="EGF_CA"/>
    <property type="match status" value="1"/>
</dbReference>
<dbReference type="SMART" id="SM00135">
    <property type="entry name" value="LY"/>
    <property type="match status" value="6"/>
</dbReference>
<feature type="non-terminal residue" evidence="9">
    <location>
        <position position="607"/>
    </location>
</feature>
<evidence type="ECO:0000259" key="7">
    <source>
        <dbReference type="SMART" id="SM00179"/>
    </source>
</evidence>
<dbReference type="InterPro" id="IPR000742">
    <property type="entry name" value="EGF"/>
</dbReference>
<dbReference type="Pfam" id="PF14670">
    <property type="entry name" value="FXa_inhibition"/>
    <property type="match status" value="1"/>
</dbReference>
<dbReference type="SMART" id="SM00179">
    <property type="entry name" value="EGF_CA"/>
    <property type="match status" value="1"/>
</dbReference>
<feature type="domain" description="EGF-like" evidence="8">
    <location>
        <begin position="301"/>
        <end position="340"/>
    </location>
</feature>
<dbReference type="InterPro" id="IPR011042">
    <property type="entry name" value="6-blade_b-propeller_TolB-like"/>
</dbReference>
<dbReference type="InterPro" id="IPR050778">
    <property type="entry name" value="Cueball_EGF_LRP_Nidogen"/>
</dbReference>
<keyword evidence="3" id="KW-0677">Repeat</keyword>
<dbReference type="FunFam" id="2.120.10.30:FF:000241">
    <property type="entry name" value="Low-density lipoprotein receptor-related protein 6"/>
    <property type="match status" value="1"/>
</dbReference>
<evidence type="ECO:0000256" key="3">
    <source>
        <dbReference type="ARBA" id="ARBA00022737"/>
    </source>
</evidence>
<evidence type="ECO:0000313" key="10">
    <source>
        <dbReference type="Proteomes" id="UP000595437"/>
    </source>
</evidence>
<evidence type="ECO:0000256" key="5">
    <source>
        <dbReference type="ARBA" id="ARBA00023180"/>
    </source>
</evidence>
<dbReference type="Gene3D" id="2.120.10.30">
    <property type="entry name" value="TolB, C-terminal domain"/>
    <property type="match status" value="2"/>
</dbReference>
<feature type="domain" description="EGF-like calcium-binding" evidence="7">
    <location>
        <begin position="4"/>
        <end position="34"/>
    </location>
</feature>
<dbReference type="Pfam" id="PF00058">
    <property type="entry name" value="Ldl_recept_b"/>
    <property type="match status" value="1"/>
</dbReference>
<feature type="non-terminal residue" evidence="9">
    <location>
        <position position="1"/>
    </location>
</feature>
<dbReference type="OrthoDB" id="6357315at2759"/>
<dbReference type="FunFam" id="2.10.25.10:FF:000240">
    <property type="entry name" value="Vitamin K-dependent protein S"/>
    <property type="match status" value="1"/>
</dbReference>
<keyword evidence="2" id="KW-0732">Signal</keyword>
<dbReference type="AlphaFoldDB" id="A0A7T8HIP1"/>
<reference evidence="10" key="1">
    <citation type="submission" date="2021-01" db="EMBL/GenBank/DDBJ databases">
        <title>Caligus Genome Assembly.</title>
        <authorList>
            <person name="Gallardo-Escarate C."/>
        </authorList>
    </citation>
    <scope>NUCLEOTIDE SEQUENCE [LARGE SCALE GENOMIC DNA]</scope>
</reference>
<keyword evidence="5" id="KW-0325">Glycoprotein</keyword>
<dbReference type="GO" id="GO:0005509">
    <property type="term" value="F:calcium ion binding"/>
    <property type="evidence" value="ECO:0007669"/>
    <property type="project" value="InterPro"/>
</dbReference>
<dbReference type="GO" id="GO:0060070">
    <property type="term" value="P:canonical Wnt signaling pathway"/>
    <property type="evidence" value="ECO:0007669"/>
    <property type="project" value="TreeGrafter"/>
</dbReference>
<evidence type="ECO:0000256" key="2">
    <source>
        <dbReference type="ARBA" id="ARBA00022729"/>
    </source>
</evidence>
<accession>A0A7T8HIP1</accession>
<dbReference type="PANTHER" id="PTHR46513">
    <property type="entry name" value="VITELLOGENIN RECEPTOR-LIKE PROTEIN-RELATED-RELATED"/>
    <property type="match status" value="1"/>
</dbReference>
<protein>
    <submittedName>
        <fullName evidence="9">Uncharacterized protein</fullName>
    </submittedName>
</protein>
<evidence type="ECO:0000256" key="4">
    <source>
        <dbReference type="ARBA" id="ARBA00023157"/>
    </source>
</evidence>
<dbReference type="PANTHER" id="PTHR46513:SF13">
    <property type="entry name" value="EGF-LIKE DOMAIN-CONTAINING PROTEIN"/>
    <property type="match status" value="1"/>
</dbReference>
<dbReference type="Gene3D" id="2.10.25.10">
    <property type="entry name" value="Laminin"/>
    <property type="match status" value="1"/>
</dbReference>
<keyword evidence="1" id="KW-0245">EGF-like domain</keyword>
<feature type="domain" description="EGF-like" evidence="8">
    <location>
        <begin position="2"/>
        <end position="34"/>
    </location>
</feature>
<evidence type="ECO:0000256" key="1">
    <source>
        <dbReference type="ARBA" id="ARBA00022536"/>
    </source>
</evidence>
<dbReference type="GO" id="GO:0017147">
    <property type="term" value="F:Wnt-protein binding"/>
    <property type="evidence" value="ECO:0007669"/>
    <property type="project" value="TreeGrafter"/>
</dbReference>
<dbReference type="GO" id="GO:0042813">
    <property type="term" value="F:Wnt receptor activity"/>
    <property type="evidence" value="ECO:0007669"/>
    <property type="project" value="TreeGrafter"/>
</dbReference>
<sequence length="607" mass="68691">DEGTCDQICVNTQGSFVCSCTPDYVLRSDGRSCEAIDVPKGQPPRLLLGDSSSLRIFQLNGNAERSIDATDLATLDFNHRNGSFCWLTRNKDGFCMACSGMNSQEQLWYFKSPEPYSFDSVSILALDWASHNWYMADESKELILLCRSPRSSSPGFACKIIISTRIDKPRGLALDPNAGFLFFTRSLLDGSERTILANKKIVYPHGITIDFSTDYNGDHRKMIPVSSPLQDFFGLDLFENIIYATSRRNNSVIRINIFPSLNSHGALINGLTRPSGIKVFHRVRQPLNHTNTLIDGGLAHPCISLDPCHHFCIPTRVSPYYKCICHSGYELFPRSDSRCIRVKKDFYLLYGFQKLGIVKGVSLQDPSKETSVPIVNLKKPTAMDFHPHNKTLFVSDLGDNKIIKHNLEKGNQIDFISSGLKSVMGLAVDWIGNNLYWTDEGKRGIFVVPIHKRDRRLTLHRFNLTHPRSIVLNMESKHIYWSDWPSGTGITLKQTAKIERSGFDGSDREVIVSERMLWPNGLTVAEGKLFWVDTFIETMESIDLLSNERRIHLKASEYLSHPYGLAYFDGALYWSEFERGDIMVLELKNGSTPSVFTRENPSIFSLK</sequence>
<name>A0A7T8HIP1_CALRO</name>
<dbReference type="InterPro" id="IPR001881">
    <property type="entry name" value="EGF-like_Ca-bd_dom"/>
</dbReference>
<dbReference type="SUPFAM" id="SSF57196">
    <property type="entry name" value="EGF/Laminin"/>
    <property type="match status" value="1"/>
</dbReference>
<gene>
    <name evidence="9" type="ORF">FKW44_011704</name>
</gene>
<dbReference type="EMBL" id="CP045896">
    <property type="protein sequence ID" value="QQP50639.1"/>
    <property type="molecule type" value="Genomic_DNA"/>
</dbReference>
<evidence type="ECO:0000256" key="6">
    <source>
        <dbReference type="PROSITE-ProRule" id="PRU00461"/>
    </source>
</evidence>
<keyword evidence="10" id="KW-1185">Reference proteome</keyword>
<dbReference type="Proteomes" id="UP000595437">
    <property type="component" value="Chromosome 7"/>
</dbReference>
<evidence type="ECO:0000313" key="9">
    <source>
        <dbReference type="EMBL" id="QQP50639.1"/>
    </source>
</evidence>